<dbReference type="EMBL" id="KK119716">
    <property type="protein sequence ID" value="KFM76513.1"/>
    <property type="molecule type" value="Genomic_DNA"/>
</dbReference>
<evidence type="ECO:0000313" key="10">
    <source>
        <dbReference type="EMBL" id="KFM76513.1"/>
    </source>
</evidence>
<dbReference type="Proteomes" id="UP000054359">
    <property type="component" value="Unassembled WGS sequence"/>
</dbReference>
<evidence type="ECO:0000256" key="7">
    <source>
        <dbReference type="SAM" id="MobiDB-lite"/>
    </source>
</evidence>
<feature type="domain" description="IF rod" evidence="9">
    <location>
        <begin position="46"/>
        <end position="402"/>
    </location>
</feature>
<dbReference type="PROSITE" id="PS00226">
    <property type="entry name" value="IF_ROD_1"/>
    <property type="match status" value="1"/>
</dbReference>
<keyword evidence="3 6" id="KW-0175">Coiled coil</keyword>
<dbReference type="GO" id="GO:0051664">
    <property type="term" value="P:nuclear pore localization"/>
    <property type="evidence" value="ECO:0007669"/>
    <property type="project" value="TreeGrafter"/>
</dbReference>
<feature type="coiled-coil region" evidence="6">
    <location>
        <begin position="249"/>
        <end position="277"/>
    </location>
</feature>
<evidence type="ECO:0000256" key="2">
    <source>
        <dbReference type="ARBA" id="ARBA00022754"/>
    </source>
</evidence>
<feature type="compositionally biased region" description="Low complexity" evidence="7">
    <location>
        <begin position="8"/>
        <end position="23"/>
    </location>
</feature>
<feature type="coiled-coil region" evidence="6">
    <location>
        <begin position="307"/>
        <end position="380"/>
    </location>
</feature>
<gene>
    <name evidence="10" type="ORF">X975_12013</name>
</gene>
<feature type="compositionally biased region" description="Polar residues" evidence="7">
    <location>
        <begin position="444"/>
        <end position="453"/>
    </location>
</feature>
<dbReference type="GO" id="GO:0005652">
    <property type="term" value="C:nuclear lamina"/>
    <property type="evidence" value="ECO:0007669"/>
    <property type="project" value="TreeGrafter"/>
</dbReference>
<dbReference type="GO" id="GO:0005200">
    <property type="term" value="F:structural constituent of cytoskeleton"/>
    <property type="evidence" value="ECO:0007669"/>
    <property type="project" value="TreeGrafter"/>
</dbReference>
<dbReference type="STRING" id="407821.A0A087UGM4"/>
<dbReference type="InterPro" id="IPR001322">
    <property type="entry name" value="Lamin_tail_dom"/>
</dbReference>
<protein>
    <submittedName>
        <fullName evidence="10">Lamin Dm0</fullName>
    </submittedName>
</protein>
<dbReference type="Gene3D" id="1.20.5.170">
    <property type="match status" value="1"/>
</dbReference>
<dbReference type="PROSITE" id="PS51842">
    <property type="entry name" value="IF_ROD_2"/>
    <property type="match status" value="1"/>
</dbReference>
<keyword evidence="4" id="KW-0539">Nucleus</keyword>
<evidence type="ECO:0000259" key="9">
    <source>
        <dbReference type="PROSITE" id="PS51842"/>
    </source>
</evidence>
<evidence type="ECO:0000256" key="4">
    <source>
        <dbReference type="ARBA" id="ARBA00023242"/>
    </source>
</evidence>
<feature type="domain" description="LTD" evidence="8">
    <location>
        <begin position="444"/>
        <end position="560"/>
    </location>
</feature>
<dbReference type="GO" id="GO:0007097">
    <property type="term" value="P:nuclear migration"/>
    <property type="evidence" value="ECO:0007669"/>
    <property type="project" value="TreeGrafter"/>
</dbReference>
<evidence type="ECO:0000256" key="6">
    <source>
        <dbReference type="SAM" id="Coils"/>
    </source>
</evidence>
<dbReference type="Gene3D" id="1.20.5.500">
    <property type="entry name" value="Single helix bin"/>
    <property type="match status" value="1"/>
</dbReference>
<dbReference type="Gene3D" id="2.60.40.1260">
    <property type="entry name" value="Lamin Tail domain"/>
    <property type="match status" value="1"/>
</dbReference>
<dbReference type="GO" id="GO:0031507">
    <property type="term" value="P:heterochromatin formation"/>
    <property type="evidence" value="ECO:0007669"/>
    <property type="project" value="TreeGrafter"/>
</dbReference>
<organism evidence="10 11">
    <name type="scientific">Stegodyphus mimosarum</name>
    <name type="common">African social velvet spider</name>
    <dbReference type="NCBI Taxonomy" id="407821"/>
    <lineage>
        <taxon>Eukaryota</taxon>
        <taxon>Metazoa</taxon>
        <taxon>Ecdysozoa</taxon>
        <taxon>Arthropoda</taxon>
        <taxon>Chelicerata</taxon>
        <taxon>Arachnida</taxon>
        <taxon>Araneae</taxon>
        <taxon>Araneomorphae</taxon>
        <taxon>Entelegynae</taxon>
        <taxon>Eresoidea</taxon>
        <taxon>Eresidae</taxon>
        <taxon>Stegodyphus</taxon>
    </lineage>
</organism>
<dbReference type="SMART" id="SM01391">
    <property type="entry name" value="Filament"/>
    <property type="match status" value="1"/>
</dbReference>
<dbReference type="PROSITE" id="PS51841">
    <property type="entry name" value="LTD"/>
    <property type="match status" value="1"/>
</dbReference>
<evidence type="ECO:0000259" key="8">
    <source>
        <dbReference type="PROSITE" id="PS51841"/>
    </source>
</evidence>
<dbReference type="OrthoDB" id="102442at2759"/>
<feature type="compositionally biased region" description="Basic and acidic residues" evidence="7">
    <location>
        <begin position="434"/>
        <end position="443"/>
    </location>
</feature>
<dbReference type="SUPFAM" id="SSF74853">
    <property type="entry name" value="Lamin A/C globular tail domain"/>
    <property type="match status" value="1"/>
</dbReference>
<accession>A0A087UGM4</accession>
<dbReference type="GO" id="GO:0006998">
    <property type="term" value="P:nuclear envelope organization"/>
    <property type="evidence" value="ECO:0007669"/>
    <property type="project" value="TreeGrafter"/>
</dbReference>
<feature type="compositionally biased region" description="Basic residues" evidence="7">
    <location>
        <begin position="424"/>
        <end position="433"/>
    </location>
</feature>
<comment type="subcellular location">
    <subcellularLocation>
        <location evidence="1">Nucleus</location>
    </subcellularLocation>
</comment>
<evidence type="ECO:0000313" key="11">
    <source>
        <dbReference type="Proteomes" id="UP000054359"/>
    </source>
</evidence>
<dbReference type="InterPro" id="IPR018039">
    <property type="entry name" value="IF_conserved"/>
</dbReference>
<dbReference type="PANTHER" id="PTHR45721">
    <property type="entry name" value="LAMIN DM0-RELATED"/>
    <property type="match status" value="1"/>
</dbReference>
<dbReference type="InterPro" id="IPR039008">
    <property type="entry name" value="IF_rod_dom"/>
</dbReference>
<comment type="similarity">
    <text evidence="5">Belongs to the intermediate filament family.</text>
</comment>
<evidence type="ECO:0000256" key="5">
    <source>
        <dbReference type="RuleBase" id="RU000685"/>
    </source>
</evidence>
<dbReference type="SUPFAM" id="SSF64593">
    <property type="entry name" value="Intermediate filament protein, coiled coil region"/>
    <property type="match status" value="2"/>
</dbReference>
<evidence type="ECO:0000256" key="3">
    <source>
        <dbReference type="ARBA" id="ARBA00023054"/>
    </source>
</evidence>
<reference evidence="10 11" key="1">
    <citation type="submission" date="2013-11" db="EMBL/GenBank/DDBJ databases">
        <title>Genome sequencing of Stegodyphus mimosarum.</title>
        <authorList>
            <person name="Bechsgaard J."/>
        </authorList>
    </citation>
    <scope>NUCLEOTIDE SEQUENCE [LARGE SCALE GENOMIC DNA]</scope>
</reference>
<evidence type="ECO:0000256" key="1">
    <source>
        <dbReference type="ARBA" id="ARBA00004123"/>
    </source>
</evidence>
<feature type="coiled-coil region" evidence="6">
    <location>
        <begin position="50"/>
        <end position="225"/>
    </location>
</feature>
<dbReference type="Pfam" id="PF00038">
    <property type="entry name" value="Filament"/>
    <property type="match status" value="1"/>
</dbReference>
<dbReference type="OMA" id="QAGEKCA"/>
<name>A0A087UGM4_STEMI</name>
<dbReference type="Pfam" id="PF00932">
    <property type="entry name" value="LTD"/>
    <property type="match status" value="1"/>
</dbReference>
<dbReference type="AlphaFoldDB" id="A0A087UGM4"/>
<sequence length="602" mass="69463">MSSKTRKSTASISTPQQPSSSTPNVPGSNPEKSSPLGATRMTRIQEKLELQNLNDRLATYIDRVRFLETENSRLSLQVQTSQETVTREVSNIKSLYENELLEARKALDETAKEKAKQYIELNSLRNSYDELSTKLAKKEKELAATEKRLNSVESHNQDLQSKINQLTSEKRKFEDTIKDLEDERNKLAAELAERKRQFDMNVLRIAELENQLQSLKEELSFRTTVHEKELSESRIMKTTEISDIDMSIRENYEQKLADTLRELRDQYESEMKSNRDEIVTLYETKLADIQKELNSKLKSSQGKEEEMRTVKTKIDQLSSKVKEFESLNESLKNRIKDLEALLEQEREWNHIALQSKDEELKNLREESEKQLQEYQDLLNIKVALDMEIAAYRKLLESEETRLHITPLKSPSFDTVQRSTPVRRTPVRGAKRKRTVLESGEKSSSDLQVSSSAKSDVEVQEHDVEGKYIKLFNKGSTEIPLGGWQLIRRAGEQETIYKFHRSAVIKANSHATVWSSDAGVTHSPPADYVMKGQRWFTADTMSSVLLNNNGEEMAVRETSKKVHRSLEQRVFDTSYFNPSQYSAEELYHQQGDFQNPSERCSVM</sequence>
<keyword evidence="2 5" id="KW-0403">Intermediate filament</keyword>
<dbReference type="GO" id="GO:0005882">
    <property type="term" value="C:intermediate filament"/>
    <property type="evidence" value="ECO:0007669"/>
    <property type="project" value="UniProtKB-KW"/>
</dbReference>
<dbReference type="GO" id="GO:0090435">
    <property type="term" value="P:protein localization to nuclear envelope"/>
    <property type="evidence" value="ECO:0007669"/>
    <property type="project" value="TreeGrafter"/>
</dbReference>
<dbReference type="PANTHER" id="PTHR45721:SF11">
    <property type="entry name" value="LAMIN DM0-RELATED"/>
    <property type="match status" value="1"/>
</dbReference>
<proteinExistence type="inferred from homology"/>
<keyword evidence="11" id="KW-1185">Reference proteome</keyword>
<dbReference type="Gene3D" id="1.20.5.1160">
    <property type="entry name" value="Vasodilator-stimulated phosphoprotein"/>
    <property type="match status" value="1"/>
</dbReference>
<feature type="region of interest" description="Disordered" evidence="7">
    <location>
        <begin position="413"/>
        <end position="455"/>
    </location>
</feature>
<feature type="non-terminal residue" evidence="10">
    <location>
        <position position="602"/>
    </location>
</feature>
<dbReference type="InterPro" id="IPR036415">
    <property type="entry name" value="Lamin_tail_dom_sf"/>
</dbReference>
<feature type="region of interest" description="Disordered" evidence="7">
    <location>
        <begin position="1"/>
        <end position="37"/>
    </location>
</feature>